<sequence>MPQNIHLESLFGTLPKAAGFHPSWIPGFAALKVLKANVPLPGSLFCLPKLAVLKFALQNDNEEWIYTPPFMQLSCSLSIPDTLQDVTVAVDMHVIAVDHISELNDSDRPYAYLRELLYRLKNLRSLTLQLVCGVSFLERTWWPRLCSYDFLINFIKNNTLEALSIDTSNVNYS</sequence>
<name>A0A6A6IMN9_9PLEO</name>
<keyword evidence="2" id="KW-1185">Reference proteome</keyword>
<proteinExistence type="predicted"/>
<accession>A0A6A6IMN9</accession>
<dbReference type="Proteomes" id="UP000800094">
    <property type="component" value="Unassembled WGS sequence"/>
</dbReference>
<evidence type="ECO:0000313" key="2">
    <source>
        <dbReference type="Proteomes" id="UP000800094"/>
    </source>
</evidence>
<organism evidence="1 2">
    <name type="scientific">Trematosphaeria pertusa</name>
    <dbReference type="NCBI Taxonomy" id="390896"/>
    <lineage>
        <taxon>Eukaryota</taxon>
        <taxon>Fungi</taxon>
        <taxon>Dikarya</taxon>
        <taxon>Ascomycota</taxon>
        <taxon>Pezizomycotina</taxon>
        <taxon>Dothideomycetes</taxon>
        <taxon>Pleosporomycetidae</taxon>
        <taxon>Pleosporales</taxon>
        <taxon>Massarineae</taxon>
        <taxon>Trematosphaeriaceae</taxon>
        <taxon>Trematosphaeria</taxon>
    </lineage>
</organism>
<reference evidence="1" key="1">
    <citation type="journal article" date="2020" name="Stud. Mycol.">
        <title>101 Dothideomycetes genomes: a test case for predicting lifestyles and emergence of pathogens.</title>
        <authorList>
            <person name="Haridas S."/>
            <person name="Albert R."/>
            <person name="Binder M."/>
            <person name="Bloem J."/>
            <person name="Labutti K."/>
            <person name="Salamov A."/>
            <person name="Andreopoulos B."/>
            <person name="Baker S."/>
            <person name="Barry K."/>
            <person name="Bills G."/>
            <person name="Bluhm B."/>
            <person name="Cannon C."/>
            <person name="Castanera R."/>
            <person name="Culley D."/>
            <person name="Daum C."/>
            <person name="Ezra D."/>
            <person name="Gonzalez J."/>
            <person name="Henrissat B."/>
            <person name="Kuo A."/>
            <person name="Liang C."/>
            <person name="Lipzen A."/>
            <person name="Lutzoni F."/>
            <person name="Magnuson J."/>
            <person name="Mondo S."/>
            <person name="Nolan M."/>
            <person name="Ohm R."/>
            <person name="Pangilinan J."/>
            <person name="Park H.-J."/>
            <person name="Ramirez L."/>
            <person name="Alfaro M."/>
            <person name="Sun H."/>
            <person name="Tritt A."/>
            <person name="Yoshinaga Y."/>
            <person name="Zwiers L.-H."/>
            <person name="Turgeon B."/>
            <person name="Goodwin S."/>
            <person name="Spatafora J."/>
            <person name="Crous P."/>
            <person name="Grigoriev I."/>
        </authorList>
    </citation>
    <scope>NUCLEOTIDE SEQUENCE</scope>
    <source>
        <strain evidence="1">CBS 122368</strain>
    </source>
</reference>
<dbReference type="AlphaFoldDB" id="A0A6A6IMN9"/>
<gene>
    <name evidence="1" type="ORF">BU26DRAFT_561519</name>
</gene>
<evidence type="ECO:0000313" key="1">
    <source>
        <dbReference type="EMBL" id="KAF2251711.1"/>
    </source>
</evidence>
<dbReference type="RefSeq" id="XP_033686715.1">
    <property type="nucleotide sequence ID" value="XM_033832919.1"/>
</dbReference>
<protein>
    <submittedName>
        <fullName evidence="1">Uncharacterized protein</fullName>
    </submittedName>
</protein>
<dbReference type="GeneID" id="54586249"/>
<dbReference type="EMBL" id="ML987192">
    <property type="protein sequence ID" value="KAF2251711.1"/>
    <property type="molecule type" value="Genomic_DNA"/>
</dbReference>